<evidence type="ECO:0000256" key="2">
    <source>
        <dbReference type="SAM" id="MobiDB-lite"/>
    </source>
</evidence>
<comment type="similarity">
    <text evidence="1">Belongs to the bystin family.</text>
</comment>
<accession>A0A804M847</accession>
<dbReference type="Pfam" id="PF05291">
    <property type="entry name" value="Bystin"/>
    <property type="match status" value="1"/>
</dbReference>
<evidence type="ECO:0000313" key="4">
    <source>
        <dbReference type="Proteomes" id="UP000007305"/>
    </source>
</evidence>
<evidence type="ECO:0000256" key="1">
    <source>
        <dbReference type="ARBA" id="ARBA00007114"/>
    </source>
</evidence>
<reference evidence="3" key="2">
    <citation type="submission" date="2019-07" db="EMBL/GenBank/DDBJ databases">
        <authorList>
            <person name="Seetharam A."/>
            <person name="Woodhouse M."/>
            <person name="Cannon E."/>
        </authorList>
    </citation>
    <scope>NUCLEOTIDE SEQUENCE [LARGE SCALE GENOMIC DNA]</scope>
    <source>
        <strain evidence="3">cv. B73</strain>
    </source>
</reference>
<dbReference type="EnsemblPlants" id="Zm00001eb065940_T004">
    <property type="protein sequence ID" value="Zm00001eb065940_P004"/>
    <property type="gene ID" value="Zm00001eb065940"/>
</dbReference>
<evidence type="ECO:0000313" key="3">
    <source>
        <dbReference type="EnsemblPlants" id="Zm00001eb065940_P004"/>
    </source>
</evidence>
<dbReference type="AlphaFoldDB" id="A0A804M847"/>
<dbReference type="Proteomes" id="UP000007305">
    <property type="component" value="Chromosome 2"/>
</dbReference>
<keyword evidence="5" id="KW-1267">Proteomics identification</keyword>
<reference evidence="3" key="3">
    <citation type="submission" date="2021-05" db="UniProtKB">
        <authorList>
            <consortium name="EnsemblPlants"/>
        </authorList>
    </citation>
    <scope>IDENTIFICATION</scope>
    <source>
        <strain evidence="3">cv. B73</strain>
    </source>
</reference>
<evidence type="ECO:0008006" key="6">
    <source>
        <dbReference type="Google" id="ProtNLM"/>
    </source>
</evidence>
<feature type="region of interest" description="Disordered" evidence="2">
    <location>
        <begin position="1"/>
        <end position="106"/>
    </location>
</feature>
<reference evidence="4" key="1">
    <citation type="submission" date="2015-12" db="EMBL/GenBank/DDBJ databases">
        <title>Update maize B73 reference genome by single molecule sequencing technologies.</title>
        <authorList>
            <consortium name="Maize Genome Sequencing Project"/>
            <person name="Ware D."/>
        </authorList>
    </citation>
    <scope>NUCLEOTIDE SEQUENCE [LARGE SCALE GENOMIC DNA]</scope>
    <source>
        <strain evidence="4">cv. B73</strain>
    </source>
</reference>
<dbReference type="Gramene" id="Zm00001eb065940_T004">
    <property type="protein sequence ID" value="Zm00001eb065940_P004"/>
    <property type="gene ID" value="Zm00001eb065940"/>
</dbReference>
<evidence type="ECO:0007829" key="5">
    <source>
        <dbReference type="PeptideAtlas" id="A0A804M847"/>
    </source>
</evidence>
<dbReference type="PANTHER" id="PTHR12821:SF0">
    <property type="entry name" value="BYSTIN"/>
    <property type="match status" value="1"/>
</dbReference>
<protein>
    <recommendedName>
        <fullName evidence="6">Bystin</fullName>
    </recommendedName>
</protein>
<gene>
    <name evidence="3" type="primary">LOC100274326</name>
</gene>
<keyword evidence="4" id="KW-1185">Reference proteome</keyword>
<organism evidence="3 4">
    <name type="scientific">Zea mays</name>
    <name type="common">Maize</name>
    <dbReference type="NCBI Taxonomy" id="4577"/>
    <lineage>
        <taxon>Eukaryota</taxon>
        <taxon>Viridiplantae</taxon>
        <taxon>Streptophyta</taxon>
        <taxon>Embryophyta</taxon>
        <taxon>Tracheophyta</taxon>
        <taxon>Spermatophyta</taxon>
        <taxon>Magnoliopsida</taxon>
        <taxon>Liliopsida</taxon>
        <taxon>Poales</taxon>
        <taxon>Poaceae</taxon>
        <taxon>PACMAD clade</taxon>
        <taxon>Panicoideae</taxon>
        <taxon>Andropogonodae</taxon>
        <taxon>Andropogoneae</taxon>
        <taxon>Tripsacinae</taxon>
        <taxon>Zea</taxon>
    </lineage>
</organism>
<name>A0A804M847_MAIZE</name>
<dbReference type="InterPro" id="IPR007955">
    <property type="entry name" value="Bystin"/>
</dbReference>
<feature type="compositionally biased region" description="Basic and acidic residues" evidence="2">
    <location>
        <begin position="58"/>
        <end position="79"/>
    </location>
</feature>
<proteinExistence type="evidence at protein level"/>
<sequence length="354" mass="39498">MAGKKRKSGSEKPTKHRLPLGADADAVAEASKRRRSGATKQHQADEEASIPPSLSAKILREARKQQEEEMRADSSDEQRPSAVEATAGPSTSSSFPVPAADGENEGDDVDEFDGFDALSEYDGGEVEINEEDEKALAAFMSKDKAAERTLGDIILQKIREKDAEVATGEGRPRVKLDNSIIELYKEVGKFLSRYTSGKIPKAFKRIPSMECWADVVQLTEPENWSPNAVYQATRLFSSNMNTKNAERFYEAILLPRVRNDIRKNKRLHFALYQSLKKALYKPAAFNKGILLPLCRERNCTLREAVIIGSIIQKVSIPFLHASSSKTSRDGVLWHYKLLHQAISRQEICFAIPCT</sequence>
<dbReference type="PANTHER" id="PTHR12821">
    <property type="entry name" value="BYSTIN"/>
    <property type="match status" value="1"/>
</dbReference>